<dbReference type="Proteomes" id="UP001597448">
    <property type="component" value="Unassembled WGS sequence"/>
</dbReference>
<comment type="caution">
    <text evidence="1">The sequence shown here is derived from an EMBL/GenBank/DDBJ whole genome shotgun (WGS) entry which is preliminary data.</text>
</comment>
<dbReference type="Pfam" id="PF20293">
    <property type="entry name" value="MC6"/>
    <property type="match status" value="1"/>
</dbReference>
<dbReference type="RefSeq" id="WP_209988617.1">
    <property type="nucleotide sequence ID" value="NZ_JBHSVQ010000001.1"/>
</dbReference>
<organism evidence="1 2">
    <name type="scientific">Paenibacillus rhizoplanae</name>
    <dbReference type="NCBI Taxonomy" id="1917181"/>
    <lineage>
        <taxon>Bacteria</taxon>
        <taxon>Bacillati</taxon>
        <taxon>Bacillota</taxon>
        <taxon>Bacilli</taxon>
        <taxon>Bacillales</taxon>
        <taxon>Paenibacillaceae</taxon>
        <taxon>Paenibacillus</taxon>
    </lineage>
</organism>
<proteinExistence type="predicted"/>
<name>A0ABW5FD02_9BACL</name>
<protein>
    <submittedName>
        <fullName evidence="1">ABC-three component system middle component 6</fullName>
    </submittedName>
</protein>
<sequence>MLLPNDINPNESVYYNGSIILEQLNKTNGIGIIELYKMVKSINNMSLSLFILSLDWLYLSDIAVVNEDGEVKLCS</sequence>
<keyword evidence="2" id="KW-1185">Reference proteome</keyword>
<accession>A0ABW5FD02</accession>
<reference evidence="2" key="1">
    <citation type="journal article" date="2019" name="Int. J. Syst. Evol. Microbiol.">
        <title>The Global Catalogue of Microorganisms (GCM) 10K type strain sequencing project: providing services to taxonomists for standard genome sequencing and annotation.</title>
        <authorList>
            <consortium name="The Broad Institute Genomics Platform"/>
            <consortium name="The Broad Institute Genome Sequencing Center for Infectious Disease"/>
            <person name="Wu L."/>
            <person name="Ma J."/>
        </authorList>
    </citation>
    <scope>NUCLEOTIDE SEQUENCE [LARGE SCALE GENOMIC DNA]</scope>
    <source>
        <strain evidence="2">CCM 8725</strain>
    </source>
</reference>
<gene>
    <name evidence="1" type="ORF">ACFSX3_17600</name>
</gene>
<dbReference type="EMBL" id="JBHUKY010000031">
    <property type="protein sequence ID" value="MFD2411707.1"/>
    <property type="molecule type" value="Genomic_DNA"/>
</dbReference>
<dbReference type="InterPro" id="IPR046897">
    <property type="entry name" value="ABC-3C_MC6"/>
</dbReference>
<evidence type="ECO:0000313" key="1">
    <source>
        <dbReference type="EMBL" id="MFD2411707.1"/>
    </source>
</evidence>
<evidence type="ECO:0000313" key="2">
    <source>
        <dbReference type="Proteomes" id="UP001597448"/>
    </source>
</evidence>